<protein>
    <submittedName>
        <fullName evidence="2">Uncharacterized protein</fullName>
    </submittedName>
</protein>
<feature type="region of interest" description="Disordered" evidence="1">
    <location>
        <begin position="1"/>
        <end position="55"/>
    </location>
</feature>
<gene>
    <name evidence="2" type="ORF">PGTUg99_004597</name>
</gene>
<sequence>MVRRKEDSEAVAMKEGDNEDVAAPFPGWSTSRPWTELGFPRGSASNNPLKLSSPTGTVKGAPLRLVVV</sequence>
<evidence type="ECO:0000313" key="2">
    <source>
        <dbReference type="EMBL" id="KAA1078733.1"/>
    </source>
</evidence>
<dbReference type="Proteomes" id="UP000325313">
    <property type="component" value="Unassembled WGS sequence"/>
</dbReference>
<reference evidence="2 3" key="1">
    <citation type="submission" date="2019-05" db="EMBL/GenBank/DDBJ databases">
        <title>Emergence of the Ug99 lineage of the wheat stem rust pathogen through somatic hybridization.</title>
        <authorList>
            <person name="Li F."/>
            <person name="Upadhyaya N.M."/>
            <person name="Sperschneider J."/>
            <person name="Matny O."/>
            <person name="Nguyen-Phuc H."/>
            <person name="Mago R."/>
            <person name="Raley C."/>
            <person name="Miller M.E."/>
            <person name="Silverstein K.A.T."/>
            <person name="Henningsen E."/>
            <person name="Hirsch C.D."/>
            <person name="Visser B."/>
            <person name="Pretorius Z.A."/>
            <person name="Steffenson B.J."/>
            <person name="Schwessinger B."/>
            <person name="Dodds P.N."/>
            <person name="Figueroa M."/>
        </authorList>
    </citation>
    <scope>NUCLEOTIDE SEQUENCE [LARGE SCALE GENOMIC DNA]</scope>
    <source>
        <strain evidence="2 3">Ug99</strain>
    </source>
</reference>
<feature type="compositionally biased region" description="Polar residues" evidence="1">
    <location>
        <begin position="43"/>
        <end position="55"/>
    </location>
</feature>
<accession>A0A5B0MQP4</accession>
<dbReference type="AlphaFoldDB" id="A0A5B0MQP4"/>
<evidence type="ECO:0000313" key="3">
    <source>
        <dbReference type="Proteomes" id="UP000325313"/>
    </source>
</evidence>
<name>A0A5B0MQP4_PUCGR</name>
<evidence type="ECO:0000256" key="1">
    <source>
        <dbReference type="SAM" id="MobiDB-lite"/>
    </source>
</evidence>
<dbReference type="EMBL" id="VDEP01000447">
    <property type="protein sequence ID" value="KAA1078733.1"/>
    <property type="molecule type" value="Genomic_DNA"/>
</dbReference>
<comment type="caution">
    <text evidence="2">The sequence shown here is derived from an EMBL/GenBank/DDBJ whole genome shotgun (WGS) entry which is preliminary data.</text>
</comment>
<proteinExistence type="predicted"/>
<feature type="compositionally biased region" description="Basic and acidic residues" evidence="1">
    <location>
        <begin position="1"/>
        <end position="16"/>
    </location>
</feature>
<organism evidence="2 3">
    <name type="scientific">Puccinia graminis f. sp. tritici</name>
    <dbReference type="NCBI Taxonomy" id="56615"/>
    <lineage>
        <taxon>Eukaryota</taxon>
        <taxon>Fungi</taxon>
        <taxon>Dikarya</taxon>
        <taxon>Basidiomycota</taxon>
        <taxon>Pucciniomycotina</taxon>
        <taxon>Pucciniomycetes</taxon>
        <taxon>Pucciniales</taxon>
        <taxon>Pucciniaceae</taxon>
        <taxon>Puccinia</taxon>
    </lineage>
</organism>